<feature type="region of interest" description="Disordered" evidence="1">
    <location>
        <begin position="1"/>
        <end position="41"/>
    </location>
</feature>
<evidence type="ECO:0000313" key="3">
    <source>
        <dbReference type="Proteomes" id="UP000054477"/>
    </source>
</evidence>
<dbReference type="Proteomes" id="UP000054477">
    <property type="component" value="Unassembled WGS sequence"/>
</dbReference>
<dbReference type="HOGENOM" id="CLU_1349136_0_0_1"/>
<gene>
    <name evidence="2" type="ORF">K443DRAFT_6611</name>
</gene>
<proteinExistence type="predicted"/>
<feature type="compositionally biased region" description="Polar residues" evidence="1">
    <location>
        <begin position="7"/>
        <end position="21"/>
    </location>
</feature>
<dbReference type="AlphaFoldDB" id="A0A0C9XJY6"/>
<reference evidence="3" key="2">
    <citation type="submission" date="2015-01" db="EMBL/GenBank/DDBJ databases">
        <title>Evolutionary Origins and Diversification of the Mycorrhizal Mutualists.</title>
        <authorList>
            <consortium name="DOE Joint Genome Institute"/>
            <consortium name="Mycorrhizal Genomics Consortium"/>
            <person name="Kohler A."/>
            <person name="Kuo A."/>
            <person name="Nagy L.G."/>
            <person name="Floudas D."/>
            <person name="Copeland A."/>
            <person name="Barry K.W."/>
            <person name="Cichocki N."/>
            <person name="Veneault-Fourrey C."/>
            <person name="LaButti K."/>
            <person name="Lindquist E.A."/>
            <person name="Lipzen A."/>
            <person name="Lundell T."/>
            <person name="Morin E."/>
            <person name="Murat C."/>
            <person name="Riley R."/>
            <person name="Ohm R."/>
            <person name="Sun H."/>
            <person name="Tunlid A."/>
            <person name="Henrissat B."/>
            <person name="Grigoriev I.V."/>
            <person name="Hibbett D.S."/>
            <person name="Martin F."/>
        </authorList>
    </citation>
    <scope>NUCLEOTIDE SEQUENCE [LARGE SCALE GENOMIC DNA]</scope>
    <source>
        <strain evidence="3">LaAM-08-1</strain>
    </source>
</reference>
<reference evidence="2 3" key="1">
    <citation type="submission" date="2014-04" db="EMBL/GenBank/DDBJ databases">
        <authorList>
            <consortium name="DOE Joint Genome Institute"/>
            <person name="Kuo A."/>
            <person name="Kohler A."/>
            <person name="Nagy L.G."/>
            <person name="Floudas D."/>
            <person name="Copeland A."/>
            <person name="Barry K.W."/>
            <person name="Cichocki N."/>
            <person name="Veneault-Fourrey C."/>
            <person name="LaButti K."/>
            <person name="Lindquist E.A."/>
            <person name="Lipzen A."/>
            <person name="Lundell T."/>
            <person name="Morin E."/>
            <person name="Murat C."/>
            <person name="Sun H."/>
            <person name="Tunlid A."/>
            <person name="Henrissat B."/>
            <person name="Grigoriev I.V."/>
            <person name="Hibbett D.S."/>
            <person name="Martin F."/>
            <person name="Nordberg H.P."/>
            <person name="Cantor M.N."/>
            <person name="Hua S.X."/>
        </authorList>
    </citation>
    <scope>NUCLEOTIDE SEQUENCE [LARGE SCALE GENOMIC DNA]</scope>
    <source>
        <strain evidence="2 3">LaAM-08-1</strain>
    </source>
</reference>
<dbReference type="OrthoDB" id="10531834at2759"/>
<organism evidence="2 3">
    <name type="scientific">Laccaria amethystina LaAM-08-1</name>
    <dbReference type="NCBI Taxonomy" id="1095629"/>
    <lineage>
        <taxon>Eukaryota</taxon>
        <taxon>Fungi</taxon>
        <taxon>Dikarya</taxon>
        <taxon>Basidiomycota</taxon>
        <taxon>Agaricomycotina</taxon>
        <taxon>Agaricomycetes</taxon>
        <taxon>Agaricomycetidae</taxon>
        <taxon>Agaricales</taxon>
        <taxon>Agaricineae</taxon>
        <taxon>Hydnangiaceae</taxon>
        <taxon>Laccaria</taxon>
    </lineage>
</organism>
<accession>A0A0C9XJY6</accession>
<keyword evidence="3" id="KW-1185">Reference proteome</keyword>
<feature type="compositionally biased region" description="Low complexity" evidence="1">
    <location>
        <begin position="27"/>
        <end position="41"/>
    </location>
</feature>
<sequence length="203" mass="21593">MICISLDTATTSNDHSRSSPLSFAHEPPQSSSSSLDSTLPSSQMGSSLQLFTASADIHISSPMCSDLRLPGMLVAVYMRLKVKDDCTGVPNAFQIKAILQCDGPPSTSCITAGTLLESGSLYPLGDRLFRELVKCVGVAQGSAIVEVAVFCDGADGKMRVWEMASFLVSVPADLVNMPVAEPALRWVLWDLLTSCLCCGWASI</sequence>
<evidence type="ECO:0000256" key="1">
    <source>
        <dbReference type="SAM" id="MobiDB-lite"/>
    </source>
</evidence>
<evidence type="ECO:0000313" key="2">
    <source>
        <dbReference type="EMBL" id="KIK01819.1"/>
    </source>
</evidence>
<name>A0A0C9XJY6_9AGAR</name>
<dbReference type="EMBL" id="KN838601">
    <property type="protein sequence ID" value="KIK01819.1"/>
    <property type="molecule type" value="Genomic_DNA"/>
</dbReference>
<protein>
    <submittedName>
        <fullName evidence="2">Uncharacterized protein</fullName>
    </submittedName>
</protein>